<evidence type="ECO:0000256" key="4">
    <source>
        <dbReference type="RuleBase" id="RU000394"/>
    </source>
</evidence>
<dbReference type="OrthoDB" id="3176171at2759"/>
<dbReference type="EMBL" id="NCKU01000867">
    <property type="protein sequence ID" value="RWS13853.1"/>
    <property type="molecule type" value="Genomic_DNA"/>
</dbReference>
<comment type="caution">
    <text evidence="8">The sequence shown here is derived from an EMBL/GenBank/DDBJ whole genome shotgun (WGS) entry which is preliminary data.</text>
</comment>
<proteinExistence type="inferred from homology"/>
<dbReference type="GO" id="GO:0005524">
    <property type="term" value="F:ATP binding"/>
    <property type="evidence" value="ECO:0007669"/>
    <property type="project" value="UniProtKB-UniRule"/>
</dbReference>
<dbReference type="GO" id="GO:0003777">
    <property type="term" value="F:microtubule motor activity"/>
    <property type="evidence" value="ECO:0007669"/>
    <property type="project" value="InterPro"/>
</dbReference>
<dbReference type="PROSITE" id="PS50067">
    <property type="entry name" value="KINESIN_MOTOR_2"/>
    <property type="match status" value="1"/>
</dbReference>
<keyword evidence="4" id="KW-0493">Microtubule</keyword>
<dbReference type="InterPro" id="IPR027417">
    <property type="entry name" value="P-loop_NTPase"/>
</dbReference>
<dbReference type="PANTHER" id="PTHR47117:SF5">
    <property type="entry name" value="KINESIN-LIKE PROTEIN KIF14"/>
    <property type="match status" value="1"/>
</dbReference>
<comment type="similarity">
    <text evidence="3 4">Belongs to the TRAFAC class myosin-kinesin ATPase superfamily. Kinesin family.</text>
</comment>
<feature type="compositionally biased region" description="Polar residues" evidence="6">
    <location>
        <begin position="40"/>
        <end position="83"/>
    </location>
</feature>
<dbReference type="SUPFAM" id="SSF52540">
    <property type="entry name" value="P-loop containing nucleoside triphosphate hydrolases"/>
    <property type="match status" value="1"/>
</dbReference>
<dbReference type="SMART" id="SM00129">
    <property type="entry name" value="KISc"/>
    <property type="match status" value="1"/>
</dbReference>
<dbReference type="Gene3D" id="3.40.850.10">
    <property type="entry name" value="Kinesin motor domain"/>
    <property type="match status" value="1"/>
</dbReference>
<reference evidence="8 9" key="1">
    <citation type="journal article" date="2018" name="Gigascience">
        <title>Genomes of trombidid mites reveal novel predicted allergens and laterally-transferred genes associated with secondary metabolism.</title>
        <authorList>
            <person name="Dong X."/>
            <person name="Chaisiri K."/>
            <person name="Xia D."/>
            <person name="Armstrong S.D."/>
            <person name="Fang Y."/>
            <person name="Donnelly M.J."/>
            <person name="Kadowaki T."/>
            <person name="McGarry J.W."/>
            <person name="Darby A.C."/>
            <person name="Makepeace B.L."/>
        </authorList>
    </citation>
    <scope>NUCLEOTIDE SEQUENCE [LARGE SCALE GENOMIC DNA]</scope>
    <source>
        <strain evidence="8">UoL-WK</strain>
    </source>
</reference>
<evidence type="ECO:0000313" key="8">
    <source>
        <dbReference type="EMBL" id="RWS13853.1"/>
    </source>
</evidence>
<dbReference type="GO" id="GO:0007018">
    <property type="term" value="P:microtubule-based movement"/>
    <property type="evidence" value="ECO:0007669"/>
    <property type="project" value="InterPro"/>
</dbReference>
<dbReference type="InterPro" id="IPR019821">
    <property type="entry name" value="Kinesin_motor_CS"/>
</dbReference>
<sequence length="645" mass="72908">MTDGLKRRASPFIASQSLAFPVTTVASAFWKPSPNTIGSTFNSLSSSEKSSPATPVSMSGSAHTDIEIQTPNGRERSASTTPLKSRRVYFETHKENNSFDQLTDKLKRSDGSNVNVNVKVNVGLTCDSKDLSKPEIMVEKDKENYYGTNFSSSEEDLKSETYAMTCEEGTTKCAVTVGVRLRPFNQRELEDPDIRSAVDMDLRTKTVRIINTNIDLYNKLEFQFDYCFNGMGISDQENVYNSMGRPLLDGALQGYNMCLFAYGQTGSGKSYSIMGTTDAVGILPRFGTDLFARLTADDIIDVEVSYFEVYNEKIYDLLSTSKEKKILRVREHPQSGPYVVNLSTIVVRCDEDFQTCISLGNQKRETAATSMNDRSSRSHAICTINITQQILARYSDDSLDEEDRVLTSKVNIVDLAGSERLHSSGDRFQEGVSINKSLLTLRKVITQLAEQSSKIGAKQIFIPYRESTLTWLLRESLGSNSRTFMLATISPNMCHVEETVSTLRYACQSRKIVNIVRVNEDPKAIKIRQLMAEIKRLKEQKNEVTNLEKEKSTFEKQDIEQELEIMQKMLDQAKTALKDKLMDAERKRTRQIQQIKERESKSLQLLEHLKSDQSSIEQPMKSDLSERIRKLFPDVFDVNNEIHSG</sequence>
<feature type="coiled-coil region" evidence="5">
    <location>
        <begin position="527"/>
        <end position="601"/>
    </location>
</feature>
<evidence type="ECO:0000256" key="1">
    <source>
        <dbReference type="ARBA" id="ARBA00022741"/>
    </source>
</evidence>
<name>A0A3S3SDG6_9ACAR</name>
<evidence type="ECO:0000256" key="2">
    <source>
        <dbReference type="ARBA" id="ARBA00022840"/>
    </source>
</evidence>
<dbReference type="InterPro" id="IPR036961">
    <property type="entry name" value="Kinesin_motor_dom_sf"/>
</dbReference>
<gene>
    <name evidence="8" type="ORF">B4U79_11715</name>
</gene>
<feature type="region of interest" description="Disordered" evidence="6">
    <location>
        <begin position="40"/>
        <end position="84"/>
    </location>
</feature>
<dbReference type="GO" id="GO:0005874">
    <property type="term" value="C:microtubule"/>
    <property type="evidence" value="ECO:0007669"/>
    <property type="project" value="UniProtKB-KW"/>
</dbReference>
<dbReference type="InterPro" id="IPR001752">
    <property type="entry name" value="Kinesin_motor_dom"/>
</dbReference>
<keyword evidence="5" id="KW-0175">Coiled coil</keyword>
<keyword evidence="2 3" id="KW-0067">ATP-binding</keyword>
<evidence type="ECO:0000313" key="9">
    <source>
        <dbReference type="Proteomes" id="UP000285301"/>
    </source>
</evidence>
<dbReference type="PROSITE" id="PS00411">
    <property type="entry name" value="KINESIN_MOTOR_1"/>
    <property type="match status" value="1"/>
</dbReference>
<dbReference type="Proteomes" id="UP000285301">
    <property type="component" value="Unassembled WGS sequence"/>
</dbReference>
<organism evidence="8 9">
    <name type="scientific">Dinothrombium tinctorium</name>
    <dbReference type="NCBI Taxonomy" id="1965070"/>
    <lineage>
        <taxon>Eukaryota</taxon>
        <taxon>Metazoa</taxon>
        <taxon>Ecdysozoa</taxon>
        <taxon>Arthropoda</taxon>
        <taxon>Chelicerata</taxon>
        <taxon>Arachnida</taxon>
        <taxon>Acari</taxon>
        <taxon>Acariformes</taxon>
        <taxon>Trombidiformes</taxon>
        <taxon>Prostigmata</taxon>
        <taxon>Anystina</taxon>
        <taxon>Parasitengona</taxon>
        <taxon>Trombidioidea</taxon>
        <taxon>Trombidiidae</taxon>
        <taxon>Dinothrombium</taxon>
    </lineage>
</organism>
<dbReference type="PANTHER" id="PTHR47117">
    <property type="entry name" value="STAR-RELATED LIPID TRANSFER PROTEIN 9"/>
    <property type="match status" value="1"/>
</dbReference>
<keyword evidence="1 3" id="KW-0547">Nucleotide-binding</keyword>
<feature type="binding site" evidence="3">
    <location>
        <begin position="263"/>
        <end position="270"/>
    </location>
    <ligand>
        <name>ATP</name>
        <dbReference type="ChEBI" id="CHEBI:30616"/>
    </ligand>
</feature>
<dbReference type="STRING" id="1965070.A0A3S3SDG6"/>
<keyword evidence="3 4" id="KW-0505">Motor protein</keyword>
<accession>A0A3S3SDG6</accession>
<protein>
    <recommendedName>
        <fullName evidence="4">Kinesin-like protein</fullName>
    </recommendedName>
</protein>
<dbReference type="GO" id="GO:0008017">
    <property type="term" value="F:microtubule binding"/>
    <property type="evidence" value="ECO:0007669"/>
    <property type="project" value="InterPro"/>
</dbReference>
<dbReference type="PRINTS" id="PR00380">
    <property type="entry name" value="KINESINHEAVY"/>
</dbReference>
<keyword evidence="9" id="KW-1185">Reference proteome</keyword>
<evidence type="ECO:0000256" key="5">
    <source>
        <dbReference type="SAM" id="Coils"/>
    </source>
</evidence>
<evidence type="ECO:0000259" key="7">
    <source>
        <dbReference type="PROSITE" id="PS50067"/>
    </source>
</evidence>
<dbReference type="AlphaFoldDB" id="A0A3S3SDG6"/>
<feature type="domain" description="Kinesin motor" evidence="7">
    <location>
        <begin position="174"/>
        <end position="512"/>
    </location>
</feature>
<evidence type="ECO:0000256" key="3">
    <source>
        <dbReference type="PROSITE-ProRule" id="PRU00283"/>
    </source>
</evidence>
<dbReference type="Pfam" id="PF00225">
    <property type="entry name" value="Kinesin"/>
    <property type="match status" value="1"/>
</dbReference>
<evidence type="ECO:0000256" key="6">
    <source>
        <dbReference type="SAM" id="MobiDB-lite"/>
    </source>
</evidence>